<comment type="caution">
    <text evidence="1">The sequence shown here is derived from an EMBL/GenBank/DDBJ whole genome shotgun (WGS) entry which is preliminary data.</text>
</comment>
<dbReference type="AlphaFoldDB" id="A0A917HEI8"/>
<reference evidence="1" key="1">
    <citation type="journal article" date="2014" name="Int. J. Syst. Evol. Microbiol.">
        <title>Complete genome sequence of Corynebacterium casei LMG S-19264T (=DSM 44701T), isolated from a smear-ripened cheese.</title>
        <authorList>
            <consortium name="US DOE Joint Genome Institute (JGI-PGF)"/>
            <person name="Walter F."/>
            <person name="Albersmeier A."/>
            <person name="Kalinowski J."/>
            <person name="Ruckert C."/>
        </authorList>
    </citation>
    <scope>NUCLEOTIDE SEQUENCE</scope>
    <source>
        <strain evidence="1">CGMCC 1.12754</strain>
    </source>
</reference>
<accession>A0A917HEI8</accession>
<name>A0A917HEI8_9BACI</name>
<keyword evidence="2" id="KW-1185">Reference proteome</keyword>
<protein>
    <submittedName>
        <fullName evidence="1">Uncharacterized protein</fullName>
    </submittedName>
</protein>
<reference evidence="1" key="2">
    <citation type="submission" date="2020-09" db="EMBL/GenBank/DDBJ databases">
        <authorList>
            <person name="Sun Q."/>
            <person name="Zhou Y."/>
        </authorList>
    </citation>
    <scope>NUCLEOTIDE SEQUENCE</scope>
    <source>
        <strain evidence="1">CGMCC 1.12754</strain>
    </source>
</reference>
<organism evidence="1 2">
    <name type="scientific">Virgibacillus oceani</name>
    <dbReference type="NCBI Taxonomy" id="1479511"/>
    <lineage>
        <taxon>Bacteria</taxon>
        <taxon>Bacillati</taxon>
        <taxon>Bacillota</taxon>
        <taxon>Bacilli</taxon>
        <taxon>Bacillales</taxon>
        <taxon>Bacillaceae</taxon>
        <taxon>Virgibacillus</taxon>
    </lineage>
</organism>
<dbReference type="Proteomes" id="UP000622860">
    <property type="component" value="Unassembled WGS sequence"/>
</dbReference>
<proteinExistence type="predicted"/>
<sequence length="44" mass="4913">MLFSISVFCICGYFLFRFIQPPVQSGVNGDIASMEIVKKVNQNA</sequence>
<evidence type="ECO:0000313" key="1">
    <source>
        <dbReference type="EMBL" id="GGG76400.1"/>
    </source>
</evidence>
<gene>
    <name evidence="1" type="ORF">GCM10011398_21680</name>
</gene>
<dbReference type="EMBL" id="BMFR01000008">
    <property type="protein sequence ID" value="GGG76400.1"/>
    <property type="molecule type" value="Genomic_DNA"/>
</dbReference>
<evidence type="ECO:0000313" key="2">
    <source>
        <dbReference type="Proteomes" id="UP000622860"/>
    </source>
</evidence>